<protein>
    <submittedName>
        <fullName evidence="1">Uncharacterized protein</fullName>
    </submittedName>
</protein>
<evidence type="ECO:0000313" key="1">
    <source>
        <dbReference type="EMBL" id="JAP91778.1"/>
    </source>
</evidence>
<proteinExistence type="predicted"/>
<sequence length="1717" mass="199254">INRPKFTKIFEAVLKGRQLELADFASLAQHDVLFVHELFQLLNKAYPNQFTQNIKQFISQKDVKLQEQDKDELFDISLALKQQTDFSQKPMVEFLKKFIIPKYEPQKAEHDIETAEDVKASQLGPQGKIENSTKIDGQSTFDRCWQEADSEQQKKLMKHKYAVSSSLLMKDPVLYFEYFGFEKAIEHYRHELPIGIIAKYVNKCYGSIHYYRHVERLLNKEILLSHPQVRDTVTKYILKHKERCEPLYELQKELDVSDEDLYKHSVTFMSKRELHLGENHFLKFYKLMLDHMDKGAFKSIMKGYSEYIKGYQANSNKLLSIVVCVAKSRQLSEDIPVNLLNPTVFLFDREGSTNQELKIYSTQKLLKLEVYYLKKYFKDQEKLKMLKPSKVQVLNKQFAKEIEELKVPIEAVECEAVALNLYFEGDTKQIVHEFDSQFDVFQEVSETGLFVSHPKLQKAFLDDKQLEVLECRANVPYFHFEKKQEIMLKMLVNGKMVDQKLSCPQRQLQIDPTVDFSQVNQGIVHVRKLNAFVTLSGSGSVIIKTGQVKIKTTLQFENGSSHALPVRVCAPEEDCDIEIPKKYLEHLKTVTTNFTFAAFGQESSSTKQIQFDNQKLVKVVPLFYKDMAVFQLFTENGPLTQLDVSVTTELDSKEHKLKTDQNGFVRLQLATDIQPKRYSIVYYFGELRYAQDIKVGIEYVNEYPEFWLTQQQLSSFRLHQKQLYVDDMKLQELPELKPARYQLNDGKSLICHVNIVNRKIENIRPLVVHEAEDLLFVTHPDAAVVVNPLNSLVINNKSFYSNQRKCNLGTEQINRTSIDALRMSEHEKYMAQLDQAFSVKQPMLAAKKPGYILKERKTEAVVHDQIDSCSRPCCPPSKFSQQMCPPPMCCASMKSMVRGPPGGMGFAKSKKMSKKMDYDDDFMDECEMDDEDLSVTSQHDDLTLSPLSSLKMDQIKIEQNVINGLKQVRILNSGGNQGYQLVIELDNQRYTRIGQFNYQAVELMEKERIEQSQSVYKLVKDRRSVNIETLNDMCTLNKINRGDKIVDIMAKWQSLYDAEKMRLFKENCCFELQLFIKLHDQLFFGKVRDFIKNMQVPKSVMYCFILDDVEYLQSQVDNFLSLNELEKFLLLRSSDIKVPEYLRRNFEYTAALTKLSDDAVQKRITEYLQANQVQQADNIQNPIGESVKASAEQTYYKKIDTIVSVKRDDVFRQLLHDVETPIISQGDIVVQRLMLSFLFGNKFGVEEQAVQLQKAEQQLDVKSSFQFTLLSRKQYPQPVKYKYQTVTVNLTTKMPVEMAKVVVETDQPVFQKYQLQQEYTFRPQQELSISPFIIKVGESAIKLRVKVIQKGVIIFDREQTLQLMVTHKQSLEEQLVDLLVSKKFTLDQLSQFDDIDDVKLASIVQKYVPEQIPAILNYQMQRGYSNTYLLTTQLNKNAKANAILRYMYQSSNQKLNSMDLNSQICPIVEIHPYIRSRMLNPSDVPTQLKEIIRRQIIHSLLLKDYENLFLQLVLADDYEFAKAVREKCSFTKRHQQVIDYYLAATKQSQQYQQLNHFNTFSSESAAKYGKITETKPALSGAIEGLLVKLWDESQSAEFCAIQSFNGIVLQRQLEAMKQQEMQFEHRQVGKNHLLLRTQFKSLVVNVPENRRIRINRLLGRQIRVVDTDNKPVRVFVEVLDNGIVTQSGYTDVLGMFKVGKGCKVRVWDQQTEIVVEM</sequence>
<dbReference type="EMBL" id="GDID01004828">
    <property type="protein sequence ID" value="JAP91778.1"/>
    <property type="molecule type" value="Transcribed_RNA"/>
</dbReference>
<feature type="non-terminal residue" evidence="1">
    <location>
        <position position="1"/>
    </location>
</feature>
<name>A0A146K5V8_9EUKA</name>
<organism evidence="1">
    <name type="scientific">Trepomonas sp. PC1</name>
    <dbReference type="NCBI Taxonomy" id="1076344"/>
    <lineage>
        <taxon>Eukaryota</taxon>
        <taxon>Metamonada</taxon>
        <taxon>Diplomonadida</taxon>
        <taxon>Hexamitidae</taxon>
        <taxon>Hexamitinae</taxon>
        <taxon>Trepomonas</taxon>
    </lineage>
</organism>
<reference evidence="1" key="1">
    <citation type="submission" date="2015-07" db="EMBL/GenBank/DDBJ databases">
        <title>Adaptation to a free-living lifestyle via gene acquisitions in the diplomonad Trepomonas sp. PC1.</title>
        <authorList>
            <person name="Xu F."/>
            <person name="Jerlstrom-Hultqvist J."/>
            <person name="Kolisko M."/>
            <person name="Simpson A.G.B."/>
            <person name="Roger A.J."/>
            <person name="Svard S.G."/>
            <person name="Andersson J.O."/>
        </authorList>
    </citation>
    <scope>NUCLEOTIDE SEQUENCE</scope>
    <source>
        <strain evidence="1">PC1</strain>
    </source>
</reference>
<accession>A0A146K5V8</accession>
<gene>
    <name evidence="1" type="ORF">TPC1_16502</name>
</gene>